<dbReference type="KEGG" id="tpx:Turpa_1362"/>
<dbReference type="EMBL" id="CP002959">
    <property type="protein sequence ID" value="AFM12010.1"/>
    <property type="molecule type" value="Genomic_DNA"/>
</dbReference>
<accession>I4B403</accession>
<dbReference type="InterPro" id="IPR050855">
    <property type="entry name" value="NDM-1-like"/>
</dbReference>
<feature type="domain" description="Metallo-beta-lactamase" evidence="1">
    <location>
        <begin position="27"/>
        <end position="232"/>
    </location>
</feature>
<dbReference type="STRING" id="869212.Turpa_1362"/>
<dbReference type="SUPFAM" id="SSF56281">
    <property type="entry name" value="Metallo-hydrolase/oxidoreductase"/>
    <property type="match status" value="1"/>
</dbReference>
<reference evidence="2 3" key="1">
    <citation type="submission" date="2012-06" db="EMBL/GenBank/DDBJ databases">
        <title>The complete chromosome of genome of Turneriella parva DSM 21527.</title>
        <authorList>
            <consortium name="US DOE Joint Genome Institute (JGI-PGF)"/>
            <person name="Lucas S."/>
            <person name="Han J."/>
            <person name="Lapidus A."/>
            <person name="Bruce D."/>
            <person name="Goodwin L."/>
            <person name="Pitluck S."/>
            <person name="Peters L."/>
            <person name="Kyrpides N."/>
            <person name="Mavromatis K."/>
            <person name="Ivanova N."/>
            <person name="Mikhailova N."/>
            <person name="Chertkov O."/>
            <person name="Detter J.C."/>
            <person name="Tapia R."/>
            <person name="Han C."/>
            <person name="Land M."/>
            <person name="Hauser L."/>
            <person name="Markowitz V."/>
            <person name="Cheng J.-F."/>
            <person name="Hugenholtz P."/>
            <person name="Woyke T."/>
            <person name="Wu D."/>
            <person name="Gronow S."/>
            <person name="Wellnitz S."/>
            <person name="Brambilla E."/>
            <person name="Klenk H.-P."/>
            <person name="Eisen J.A."/>
        </authorList>
    </citation>
    <scope>NUCLEOTIDE SEQUENCE [LARGE SCALE GENOMIC DNA]</scope>
    <source>
        <strain evidence="3">ATCC BAA-1111 / DSM 21527 / NCTC 11395 / H</strain>
    </source>
</reference>
<proteinExistence type="predicted"/>
<dbReference type="InterPro" id="IPR036866">
    <property type="entry name" value="RibonucZ/Hydroxyglut_hydro"/>
</dbReference>
<dbReference type="CDD" id="cd07726">
    <property type="entry name" value="ST1585-like_MBL-fold"/>
    <property type="match status" value="1"/>
</dbReference>
<keyword evidence="2" id="KW-0378">Hydrolase</keyword>
<evidence type="ECO:0000259" key="1">
    <source>
        <dbReference type="SMART" id="SM00849"/>
    </source>
</evidence>
<evidence type="ECO:0000313" key="3">
    <source>
        <dbReference type="Proteomes" id="UP000006048"/>
    </source>
</evidence>
<gene>
    <name evidence="2" type="ordered locus">Turpa_1362</name>
</gene>
<organism evidence="2 3">
    <name type="scientific">Turneriella parva (strain ATCC BAA-1111 / DSM 21527 / NCTC 11395 / H)</name>
    <name type="common">Leptospira parva</name>
    <dbReference type="NCBI Taxonomy" id="869212"/>
    <lineage>
        <taxon>Bacteria</taxon>
        <taxon>Pseudomonadati</taxon>
        <taxon>Spirochaetota</taxon>
        <taxon>Spirochaetia</taxon>
        <taxon>Leptospirales</taxon>
        <taxon>Leptospiraceae</taxon>
        <taxon>Turneriella</taxon>
    </lineage>
</organism>
<sequence>MWFSPRENYIHCRMTTTIDCEYVMPKVAAAYLLHCGDKACFIDNNTNHAVPLLLAALKDNGFKPDDVAYIIITHVHLDHAGATGLLLEHCPKATVIAHPRAAPHVIDPSRLVQSAQSVYGEAEFKKLYGTIQPVPESRVYIPADGEVMQVGDTELQFIYTRGHANHHFVILDRKTNSIFTGDSFGIAYPMLQHGSRPFLFASTSPTDFDAAEARASYAKIVATGAAQAYPTHFGVWSDLRAGHAMLSEHMTQIEKIFEALKSGDTGSAEPYAFARSAIEAWFAGQLAERGINLTAAEQQMLGLDIDLNAQGLVFAAARARKKAAK</sequence>
<dbReference type="Proteomes" id="UP000006048">
    <property type="component" value="Chromosome"/>
</dbReference>
<name>I4B403_TURPD</name>
<dbReference type="Pfam" id="PF00753">
    <property type="entry name" value="Lactamase_B"/>
    <property type="match status" value="1"/>
</dbReference>
<dbReference type="GO" id="GO:0016787">
    <property type="term" value="F:hydrolase activity"/>
    <property type="evidence" value="ECO:0007669"/>
    <property type="project" value="UniProtKB-KW"/>
</dbReference>
<dbReference type="Gene3D" id="3.60.15.10">
    <property type="entry name" value="Ribonuclease Z/Hydroxyacylglutathione hydrolase-like"/>
    <property type="match status" value="1"/>
</dbReference>
<dbReference type="HOGENOM" id="CLU_061385_1_0_12"/>
<dbReference type="PANTHER" id="PTHR42951">
    <property type="entry name" value="METALLO-BETA-LACTAMASE DOMAIN-CONTAINING"/>
    <property type="match status" value="1"/>
</dbReference>
<dbReference type="SMART" id="SM00849">
    <property type="entry name" value="Lactamase_B"/>
    <property type="match status" value="1"/>
</dbReference>
<dbReference type="InterPro" id="IPR037482">
    <property type="entry name" value="ST1585_MBL-fold"/>
</dbReference>
<protein>
    <submittedName>
        <fullName evidence="2">Zinc-dependent hydrolase</fullName>
    </submittedName>
</protein>
<dbReference type="PANTHER" id="PTHR42951:SF22">
    <property type="entry name" value="METALLO BETA-LACTAMASE SUPERFAMILY LIPOPROTEIN"/>
    <property type="match status" value="1"/>
</dbReference>
<dbReference type="AlphaFoldDB" id="I4B403"/>
<dbReference type="InterPro" id="IPR001279">
    <property type="entry name" value="Metallo-B-lactamas"/>
</dbReference>
<evidence type="ECO:0000313" key="2">
    <source>
        <dbReference type="EMBL" id="AFM12010.1"/>
    </source>
</evidence>
<keyword evidence="3" id="KW-1185">Reference proteome</keyword>